<evidence type="ECO:0000259" key="1">
    <source>
        <dbReference type="Pfam" id="PF00112"/>
    </source>
</evidence>
<evidence type="ECO:0000313" key="3">
    <source>
        <dbReference type="Proteomes" id="UP001188597"/>
    </source>
</evidence>
<feature type="domain" description="Peptidase C1A papain C-terminal" evidence="1">
    <location>
        <begin position="49"/>
        <end position="79"/>
    </location>
</feature>
<dbReference type="SUPFAM" id="SSF54001">
    <property type="entry name" value="Cysteine proteinases"/>
    <property type="match status" value="1"/>
</dbReference>
<dbReference type="EMBL" id="JAVXUP010003340">
    <property type="protein sequence ID" value="KAK2999279.1"/>
    <property type="molecule type" value="Genomic_DNA"/>
</dbReference>
<dbReference type="Pfam" id="PF00112">
    <property type="entry name" value="Peptidase_C1"/>
    <property type="match status" value="1"/>
</dbReference>
<proteinExistence type="predicted"/>
<reference evidence="2" key="1">
    <citation type="submission" date="2022-12" db="EMBL/GenBank/DDBJ databases">
        <title>Draft genome assemblies for two species of Escallonia (Escalloniales).</title>
        <authorList>
            <person name="Chanderbali A."/>
            <person name="Dervinis C."/>
            <person name="Anghel I."/>
            <person name="Soltis D."/>
            <person name="Soltis P."/>
            <person name="Zapata F."/>
        </authorList>
    </citation>
    <scope>NUCLEOTIDE SEQUENCE</scope>
    <source>
        <strain evidence="2">UCBG64.0493</strain>
        <tissue evidence="2">Leaf</tissue>
    </source>
</reference>
<comment type="caution">
    <text evidence="2">The sequence shown here is derived from an EMBL/GenBank/DDBJ whole genome shotgun (WGS) entry which is preliminary data.</text>
</comment>
<protein>
    <recommendedName>
        <fullName evidence="1">Peptidase C1A papain C-terminal domain-containing protein</fullName>
    </recommendedName>
</protein>
<dbReference type="InterPro" id="IPR038765">
    <property type="entry name" value="Papain-like_cys_pep_sf"/>
</dbReference>
<organism evidence="2 3">
    <name type="scientific">Escallonia herrerae</name>
    <dbReference type="NCBI Taxonomy" id="1293975"/>
    <lineage>
        <taxon>Eukaryota</taxon>
        <taxon>Viridiplantae</taxon>
        <taxon>Streptophyta</taxon>
        <taxon>Embryophyta</taxon>
        <taxon>Tracheophyta</taxon>
        <taxon>Spermatophyta</taxon>
        <taxon>Magnoliopsida</taxon>
        <taxon>eudicotyledons</taxon>
        <taxon>Gunneridae</taxon>
        <taxon>Pentapetalae</taxon>
        <taxon>asterids</taxon>
        <taxon>campanulids</taxon>
        <taxon>Escalloniales</taxon>
        <taxon>Escalloniaceae</taxon>
        <taxon>Escallonia</taxon>
    </lineage>
</organism>
<keyword evidence="3" id="KW-1185">Reference proteome</keyword>
<gene>
    <name evidence="2" type="ORF">RJ639_023375</name>
</gene>
<dbReference type="GO" id="GO:0008234">
    <property type="term" value="F:cysteine-type peptidase activity"/>
    <property type="evidence" value="ECO:0007669"/>
    <property type="project" value="InterPro"/>
</dbReference>
<dbReference type="AlphaFoldDB" id="A0AA89ACZ1"/>
<dbReference type="Proteomes" id="UP001188597">
    <property type="component" value="Unassembled WGS sequence"/>
</dbReference>
<dbReference type="InterPro" id="IPR000668">
    <property type="entry name" value="Peptidase_C1A_C"/>
</dbReference>
<dbReference type="Gene3D" id="3.90.70.10">
    <property type="entry name" value="Cysteine proteinases"/>
    <property type="match status" value="1"/>
</dbReference>
<accession>A0AA89ACZ1</accession>
<evidence type="ECO:0000313" key="2">
    <source>
        <dbReference type="EMBL" id="KAK2999279.1"/>
    </source>
</evidence>
<sequence>MKCRHDKRRVSVIYTGLGTDLPSSEGLELTIDEEKPLASRMDQRKEAFAVAAVEGFNQIKTGKLVELSEQELVNCDVNNGN</sequence>
<dbReference type="GO" id="GO:0006508">
    <property type="term" value="P:proteolysis"/>
    <property type="evidence" value="ECO:0007669"/>
    <property type="project" value="InterPro"/>
</dbReference>
<name>A0AA89ACZ1_9ASTE</name>